<dbReference type="InterPro" id="IPR002802">
    <property type="entry name" value="Endo_dU"/>
</dbReference>
<accession>A0A133V6B3</accession>
<evidence type="ECO:0000313" key="2">
    <source>
        <dbReference type="EMBL" id="KXB01973.1"/>
    </source>
</evidence>
<sequence length="204" mass="22502">MDRVRFREIKKEIRSVGIDDGSFEPHTKGRTWLVGAVLRGGHWIDGVLTDRIEIDGIDATPTLIEMINRSRHKDQLRVIMTSGITFAGFNVLDVNEVFENTGLPVIVVSKKNPDLPAVKSALQNFSDWRERWKILCSAGEISSIEPEEFEGRGGPIYIQTVGIRRSDAKEVIRTTVTGGSIPEPLRVAHLIATGVSRGESVGGV</sequence>
<protein>
    <recommendedName>
        <fullName evidence="1">UPF0215 protein AKJ45_03815</fullName>
    </recommendedName>
</protein>
<name>A0A133V6B3_9EURY</name>
<proteinExistence type="inferred from homology"/>
<evidence type="ECO:0000256" key="1">
    <source>
        <dbReference type="HAMAP-Rule" id="MF_00582"/>
    </source>
</evidence>
<dbReference type="Proteomes" id="UP000070565">
    <property type="component" value="Unassembled WGS sequence"/>
</dbReference>
<dbReference type="PANTHER" id="PTHR39518">
    <property type="entry name" value="UPF0215 PROTEIN MJ1150"/>
    <property type="match status" value="1"/>
</dbReference>
<dbReference type="HAMAP" id="MF_00582">
    <property type="entry name" value="UPF0215"/>
    <property type="match status" value="1"/>
</dbReference>
<dbReference type="PIRSF" id="PIRSF006380">
    <property type="entry name" value="UCP006380"/>
    <property type="match status" value="1"/>
</dbReference>
<dbReference type="Gene3D" id="3.30.2170.10">
    <property type="entry name" value="archaeoglobus fulgidus dsm 4304 superfamily"/>
    <property type="match status" value="1"/>
</dbReference>
<dbReference type="NCBIfam" id="NF001977">
    <property type="entry name" value="PRK00766.1"/>
    <property type="match status" value="1"/>
</dbReference>
<gene>
    <name evidence="2" type="ORF">AKJ45_03815</name>
</gene>
<dbReference type="EMBL" id="LHXZ01000077">
    <property type="protein sequence ID" value="KXB01973.1"/>
    <property type="molecule type" value="Genomic_DNA"/>
</dbReference>
<organism evidence="2 3">
    <name type="scientific">candidate division MSBL1 archaeon SCGC-AAA261F19</name>
    <dbReference type="NCBI Taxonomy" id="1698275"/>
    <lineage>
        <taxon>Archaea</taxon>
        <taxon>Methanobacteriati</taxon>
        <taxon>Methanobacteriota</taxon>
        <taxon>candidate division MSBL1</taxon>
    </lineage>
</organism>
<dbReference type="Pfam" id="PF01949">
    <property type="entry name" value="Endo_dU"/>
    <property type="match status" value="1"/>
</dbReference>
<dbReference type="PATRIC" id="fig|1698275.3.peg.833"/>
<keyword evidence="3" id="KW-1185">Reference proteome</keyword>
<evidence type="ECO:0000313" key="3">
    <source>
        <dbReference type="Proteomes" id="UP000070565"/>
    </source>
</evidence>
<dbReference type="PANTHER" id="PTHR39518:SF2">
    <property type="entry name" value="UPF0215 PROTEIN MJ1150"/>
    <property type="match status" value="1"/>
</dbReference>
<reference evidence="2 3" key="1">
    <citation type="journal article" date="2016" name="Sci. Rep.">
        <title>Metabolic traits of an uncultured archaeal lineage -MSBL1- from brine pools of the Red Sea.</title>
        <authorList>
            <person name="Mwirichia R."/>
            <person name="Alam I."/>
            <person name="Rashid M."/>
            <person name="Vinu M."/>
            <person name="Ba-Alawi W."/>
            <person name="Anthony Kamau A."/>
            <person name="Kamanda Ngugi D."/>
            <person name="Goker M."/>
            <person name="Klenk H.P."/>
            <person name="Bajic V."/>
            <person name="Stingl U."/>
        </authorList>
    </citation>
    <scope>NUCLEOTIDE SEQUENCE [LARGE SCALE GENOMIC DNA]</scope>
    <source>
        <strain evidence="2">SCGC-AAA261F19</strain>
    </source>
</reference>
<comment type="similarity">
    <text evidence="1">Belongs to the UPF0215 family.</text>
</comment>
<dbReference type="AlphaFoldDB" id="A0A133V6B3"/>
<comment type="caution">
    <text evidence="2">The sequence shown here is derived from an EMBL/GenBank/DDBJ whole genome shotgun (WGS) entry which is preliminary data.</text>
</comment>